<accession>A0A7W6DPE7</accession>
<name>A0A7W6DPE7_9RHOB</name>
<dbReference type="EMBL" id="JACIEJ010000006">
    <property type="protein sequence ID" value="MBB3986497.1"/>
    <property type="molecule type" value="Genomic_DNA"/>
</dbReference>
<organism evidence="1 2">
    <name type="scientific">Sagittula marina</name>
    <dbReference type="NCBI Taxonomy" id="943940"/>
    <lineage>
        <taxon>Bacteria</taxon>
        <taxon>Pseudomonadati</taxon>
        <taxon>Pseudomonadota</taxon>
        <taxon>Alphaproteobacteria</taxon>
        <taxon>Rhodobacterales</taxon>
        <taxon>Roseobacteraceae</taxon>
        <taxon>Sagittula</taxon>
    </lineage>
</organism>
<dbReference type="RefSeq" id="WP_183966920.1">
    <property type="nucleotide sequence ID" value="NZ_BAABBZ010000002.1"/>
</dbReference>
<evidence type="ECO:0000313" key="1">
    <source>
        <dbReference type="EMBL" id="MBB3986497.1"/>
    </source>
</evidence>
<sequence>MTAFLKAVLGANRTTIAALIDVSDIATAVTTGCCVLWRMEWVTDT</sequence>
<dbReference type="Proteomes" id="UP000541426">
    <property type="component" value="Unassembled WGS sequence"/>
</dbReference>
<proteinExistence type="predicted"/>
<dbReference type="AlphaFoldDB" id="A0A7W6DPE7"/>
<keyword evidence="2" id="KW-1185">Reference proteome</keyword>
<protein>
    <submittedName>
        <fullName evidence="1">Uncharacterized protein</fullName>
    </submittedName>
</protein>
<gene>
    <name evidence="1" type="ORF">GGQ68_002836</name>
</gene>
<comment type="caution">
    <text evidence="1">The sequence shown here is derived from an EMBL/GenBank/DDBJ whole genome shotgun (WGS) entry which is preliminary data.</text>
</comment>
<evidence type="ECO:0000313" key="2">
    <source>
        <dbReference type="Proteomes" id="UP000541426"/>
    </source>
</evidence>
<reference evidence="1 2" key="1">
    <citation type="submission" date="2020-08" db="EMBL/GenBank/DDBJ databases">
        <title>Genomic Encyclopedia of Type Strains, Phase IV (KMG-IV): sequencing the most valuable type-strain genomes for metagenomic binning, comparative biology and taxonomic classification.</title>
        <authorList>
            <person name="Goeker M."/>
        </authorList>
    </citation>
    <scope>NUCLEOTIDE SEQUENCE [LARGE SCALE GENOMIC DNA]</scope>
    <source>
        <strain evidence="1 2">DSM 102235</strain>
    </source>
</reference>